<gene>
    <name evidence="3" type="ORF">CLV72_101189</name>
</gene>
<feature type="transmembrane region" description="Helical" evidence="2">
    <location>
        <begin position="30"/>
        <end position="50"/>
    </location>
</feature>
<keyword evidence="2" id="KW-0472">Membrane</keyword>
<dbReference type="EMBL" id="PVZC01000001">
    <property type="protein sequence ID" value="PRY01606.1"/>
    <property type="molecule type" value="Genomic_DNA"/>
</dbReference>
<comment type="caution">
    <text evidence="3">The sequence shown here is derived from an EMBL/GenBank/DDBJ whole genome shotgun (WGS) entry which is preliminary data.</text>
</comment>
<dbReference type="Proteomes" id="UP000237846">
    <property type="component" value="Unassembled WGS sequence"/>
</dbReference>
<feature type="region of interest" description="Disordered" evidence="1">
    <location>
        <begin position="1"/>
        <end position="24"/>
    </location>
</feature>
<feature type="compositionally biased region" description="Basic and acidic residues" evidence="1">
    <location>
        <begin position="246"/>
        <end position="256"/>
    </location>
</feature>
<feature type="region of interest" description="Disordered" evidence="1">
    <location>
        <begin position="499"/>
        <end position="518"/>
    </location>
</feature>
<feature type="compositionally biased region" description="Gly residues" evidence="1">
    <location>
        <begin position="274"/>
        <end position="285"/>
    </location>
</feature>
<sequence length="518" mass="53763">MTPTSHPAPVPPAPGPERTPAAPDTGAAGVQYAALITLAGLLIAVVSLAFTNADIRGHVETALCRLFQLGESCETQGAQQYEPDACLLTSSTDRTNVGLTIAFVDLGKGYYLIREDYSDGTTHFTLGHEGEIGASAGWERTGGQGVSVEFQAEVGAAVGGGIGDTWVVDTDEADQLAGRFEDAIGVDEEEQDENFVDGVVEAAGDAWTAIVGADTSDFPPPHIRRTEGEVNVHAGASGGISTPSPGDERPTDRRPGSENAGDGPQDSTGAADGASGGGSGSGDPGSEGTTEDIGTQIADSLAEDVTPSASISGEIGATGSARIVREDYPDGAHSLTFLVSGRFDAGAEAELDPVIADAVGDEIGYTALRRGSLNIQYDPDGVMTGVTLTQIAVVNGEQIVTTTELAVETEGDRAVVEEWLGLRYERATELTWNDMAPSELTEDSSEFDRLLFEQARSSRVTYAVEETSEEALNESVEAGVGLGISAGTTGESVQLTGAEYLDRPGGGTREYTEWEDCS</sequence>
<keyword evidence="4" id="KW-1185">Reference proteome</keyword>
<evidence type="ECO:0000256" key="2">
    <source>
        <dbReference type="SAM" id="Phobius"/>
    </source>
</evidence>
<feature type="region of interest" description="Disordered" evidence="1">
    <location>
        <begin position="212"/>
        <end position="292"/>
    </location>
</feature>
<evidence type="ECO:0000256" key="1">
    <source>
        <dbReference type="SAM" id="MobiDB-lite"/>
    </source>
</evidence>
<feature type="compositionally biased region" description="Pro residues" evidence="1">
    <location>
        <begin position="1"/>
        <end position="17"/>
    </location>
</feature>
<organism evidence="3 4">
    <name type="scientific">Allonocardiopsis opalescens</name>
    <dbReference type="NCBI Taxonomy" id="1144618"/>
    <lineage>
        <taxon>Bacteria</taxon>
        <taxon>Bacillati</taxon>
        <taxon>Actinomycetota</taxon>
        <taxon>Actinomycetes</taxon>
        <taxon>Streptosporangiales</taxon>
        <taxon>Allonocardiopsis</taxon>
    </lineage>
</organism>
<proteinExistence type="predicted"/>
<dbReference type="AlphaFoldDB" id="A0A2T0QCC7"/>
<evidence type="ECO:0000313" key="3">
    <source>
        <dbReference type="EMBL" id="PRY01606.1"/>
    </source>
</evidence>
<reference evidence="3 4" key="1">
    <citation type="submission" date="2018-03" db="EMBL/GenBank/DDBJ databases">
        <title>Genomic Encyclopedia of Archaeal and Bacterial Type Strains, Phase II (KMG-II): from individual species to whole genera.</title>
        <authorList>
            <person name="Goeker M."/>
        </authorList>
    </citation>
    <scope>NUCLEOTIDE SEQUENCE [LARGE SCALE GENOMIC DNA]</scope>
    <source>
        <strain evidence="3 4">DSM 45601</strain>
    </source>
</reference>
<keyword evidence="2" id="KW-1133">Transmembrane helix</keyword>
<accession>A0A2T0QCC7</accession>
<dbReference type="OrthoDB" id="3455227at2"/>
<name>A0A2T0QCC7_9ACTN</name>
<dbReference type="RefSeq" id="WP_106237589.1">
    <property type="nucleotide sequence ID" value="NZ_PVZC01000001.1"/>
</dbReference>
<protein>
    <submittedName>
        <fullName evidence="3">Uncharacterized protein</fullName>
    </submittedName>
</protein>
<evidence type="ECO:0000313" key="4">
    <source>
        <dbReference type="Proteomes" id="UP000237846"/>
    </source>
</evidence>
<keyword evidence="2" id="KW-0812">Transmembrane</keyword>